<accession>A0A2P5ETL8</accession>
<evidence type="ECO:0000313" key="1">
    <source>
        <dbReference type="EMBL" id="PON88899.1"/>
    </source>
</evidence>
<feature type="non-terminal residue" evidence="1">
    <location>
        <position position="52"/>
    </location>
</feature>
<sequence length="52" mass="5894">MGIIWWHGTMSEVCMGACVQDRIMRHDILDMYAEGSQHACMYTGETLGTLDQ</sequence>
<protein>
    <submittedName>
        <fullName evidence="1">Uncharacterized protein</fullName>
    </submittedName>
</protein>
<name>A0A2P5ETL8_TREOI</name>
<proteinExistence type="predicted"/>
<dbReference type="AlphaFoldDB" id="A0A2P5ETL8"/>
<gene>
    <name evidence="1" type="ORF">TorRG33x02_152820</name>
</gene>
<keyword evidence="2" id="KW-1185">Reference proteome</keyword>
<reference evidence="2" key="1">
    <citation type="submission" date="2016-06" db="EMBL/GenBank/DDBJ databases">
        <title>Parallel loss of symbiosis genes in relatives of nitrogen-fixing non-legume Parasponia.</title>
        <authorList>
            <person name="Van Velzen R."/>
            <person name="Holmer R."/>
            <person name="Bu F."/>
            <person name="Rutten L."/>
            <person name="Van Zeijl A."/>
            <person name="Liu W."/>
            <person name="Santuari L."/>
            <person name="Cao Q."/>
            <person name="Sharma T."/>
            <person name="Shen D."/>
            <person name="Roswanjaya Y."/>
            <person name="Wardhani T."/>
            <person name="Kalhor M.S."/>
            <person name="Jansen J."/>
            <person name="Van den Hoogen J."/>
            <person name="Gungor B."/>
            <person name="Hartog M."/>
            <person name="Hontelez J."/>
            <person name="Verver J."/>
            <person name="Yang W.-C."/>
            <person name="Schijlen E."/>
            <person name="Repin R."/>
            <person name="Schilthuizen M."/>
            <person name="Schranz E."/>
            <person name="Heidstra R."/>
            <person name="Miyata K."/>
            <person name="Fedorova E."/>
            <person name="Kohlen W."/>
            <person name="Bisseling T."/>
            <person name="Smit S."/>
            <person name="Geurts R."/>
        </authorList>
    </citation>
    <scope>NUCLEOTIDE SEQUENCE [LARGE SCALE GENOMIC DNA]</scope>
    <source>
        <strain evidence="2">cv. RG33-2</strain>
    </source>
</reference>
<organism evidence="1 2">
    <name type="scientific">Trema orientale</name>
    <name type="common">Charcoal tree</name>
    <name type="synonym">Celtis orientalis</name>
    <dbReference type="NCBI Taxonomy" id="63057"/>
    <lineage>
        <taxon>Eukaryota</taxon>
        <taxon>Viridiplantae</taxon>
        <taxon>Streptophyta</taxon>
        <taxon>Embryophyta</taxon>
        <taxon>Tracheophyta</taxon>
        <taxon>Spermatophyta</taxon>
        <taxon>Magnoliopsida</taxon>
        <taxon>eudicotyledons</taxon>
        <taxon>Gunneridae</taxon>
        <taxon>Pentapetalae</taxon>
        <taxon>rosids</taxon>
        <taxon>fabids</taxon>
        <taxon>Rosales</taxon>
        <taxon>Cannabaceae</taxon>
        <taxon>Trema</taxon>
    </lineage>
</organism>
<dbReference type="Proteomes" id="UP000237000">
    <property type="component" value="Unassembled WGS sequence"/>
</dbReference>
<comment type="caution">
    <text evidence="1">The sequence shown here is derived from an EMBL/GenBank/DDBJ whole genome shotgun (WGS) entry which is preliminary data.</text>
</comment>
<dbReference type="EMBL" id="JXTC01000100">
    <property type="protein sequence ID" value="PON88899.1"/>
    <property type="molecule type" value="Genomic_DNA"/>
</dbReference>
<evidence type="ECO:0000313" key="2">
    <source>
        <dbReference type="Proteomes" id="UP000237000"/>
    </source>
</evidence>
<dbReference type="InParanoid" id="A0A2P5ETL8"/>